<dbReference type="EMBL" id="SRRZ01000118">
    <property type="protein sequence ID" value="NQE37210.1"/>
    <property type="molecule type" value="Genomic_DNA"/>
</dbReference>
<name>A0ABX2D3J2_9CYAN</name>
<accession>A0ABX2D3J2</accession>
<evidence type="ECO:0000313" key="2">
    <source>
        <dbReference type="Proteomes" id="UP000702425"/>
    </source>
</evidence>
<gene>
    <name evidence="1" type="ORF">E5S67_04979</name>
</gene>
<dbReference type="Proteomes" id="UP000702425">
    <property type="component" value="Unassembled WGS sequence"/>
</dbReference>
<evidence type="ECO:0000313" key="1">
    <source>
        <dbReference type="EMBL" id="NQE37210.1"/>
    </source>
</evidence>
<reference evidence="1 2" key="1">
    <citation type="journal article" date="2020" name="Sci. Rep.">
        <title>A novel cyanobacterial geosmin producer, revising GeoA distribution and dispersion patterns in Bacteria.</title>
        <authorList>
            <person name="Churro C."/>
            <person name="Semedo-Aguiar A.P."/>
            <person name="Silva A.D."/>
            <person name="Pereira-Leal J.B."/>
            <person name="Leite R.B."/>
        </authorList>
    </citation>
    <scope>NUCLEOTIDE SEQUENCE [LARGE SCALE GENOMIC DNA]</scope>
    <source>
        <strain evidence="1 2">IPMA8</strain>
    </source>
</reference>
<keyword evidence="2" id="KW-1185">Reference proteome</keyword>
<protein>
    <submittedName>
        <fullName evidence="1">Uncharacterized protein</fullName>
    </submittedName>
</protein>
<sequence length="89" mass="9900">MQLPSSLIGELKARRLEGARGASRPPDLFVELSYPLQVVRLAPNLVPNTIILLPMLQFHSVLIYNLWQGNSKGQGAGCISLWHIHQIES</sequence>
<organism evidence="1 2">
    <name type="scientific">Microcoleus asticus IPMA8</name>
    <dbReference type="NCBI Taxonomy" id="2563858"/>
    <lineage>
        <taxon>Bacteria</taxon>
        <taxon>Bacillati</taxon>
        <taxon>Cyanobacteriota</taxon>
        <taxon>Cyanophyceae</taxon>
        <taxon>Oscillatoriophycideae</taxon>
        <taxon>Oscillatoriales</taxon>
        <taxon>Microcoleaceae</taxon>
        <taxon>Microcoleus</taxon>
        <taxon>Microcoleus asticus</taxon>
    </lineage>
</organism>
<proteinExistence type="predicted"/>
<comment type="caution">
    <text evidence="1">The sequence shown here is derived from an EMBL/GenBank/DDBJ whole genome shotgun (WGS) entry which is preliminary data.</text>
</comment>